<evidence type="ECO:0000313" key="2">
    <source>
        <dbReference type="EMBL" id="KAB5547926.1"/>
    </source>
</evidence>
<keyword evidence="1" id="KW-0812">Transmembrane</keyword>
<organism evidence="2 3">
    <name type="scientific">Salix brachista</name>
    <dbReference type="NCBI Taxonomy" id="2182728"/>
    <lineage>
        <taxon>Eukaryota</taxon>
        <taxon>Viridiplantae</taxon>
        <taxon>Streptophyta</taxon>
        <taxon>Embryophyta</taxon>
        <taxon>Tracheophyta</taxon>
        <taxon>Spermatophyta</taxon>
        <taxon>Magnoliopsida</taxon>
        <taxon>eudicotyledons</taxon>
        <taxon>Gunneridae</taxon>
        <taxon>Pentapetalae</taxon>
        <taxon>rosids</taxon>
        <taxon>fabids</taxon>
        <taxon>Malpighiales</taxon>
        <taxon>Salicaceae</taxon>
        <taxon>Saliceae</taxon>
        <taxon>Salix</taxon>
    </lineage>
</organism>
<keyword evidence="3" id="KW-1185">Reference proteome</keyword>
<protein>
    <submittedName>
        <fullName evidence="2">Uncharacterized protein</fullName>
    </submittedName>
</protein>
<dbReference type="Proteomes" id="UP000326939">
    <property type="component" value="Chromosome 7"/>
</dbReference>
<reference evidence="3" key="1">
    <citation type="journal article" date="2019" name="Gigascience">
        <title>De novo genome assembly of the endangered Acer yangbiense, a plant species with extremely small populations endemic to Yunnan Province, China.</title>
        <authorList>
            <person name="Yang J."/>
            <person name="Wariss H.M."/>
            <person name="Tao L."/>
            <person name="Zhang R."/>
            <person name="Yun Q."/>
            <person name="Hollingsworth P."/>
            <person name="Dao Z."/>
            <person name="Luo G."/>
            <person name="Guo H."/>
            <person name="Ma Y."/>
            <person name="Sun W."/>
        </authorList>
    </citation>
    <scope>NUCLEOTIDE SEQUENCE [LARGE SCALE GENOMIC DNA]</scope>
    <source>
        <strain evidence="3">cv. br00</strain>
    </source>
</reference>
<comment type="caution">
    <text evidence="2">The sequence shown here is derived from an EMBL/GenBank/DDBJ whole genome shotgun (WGS) entry which is preliminary data.</text>
</comment>
<evidence type="ECO:0000256" key="1">
    <source>
        <dbReference type="SAM" id="Phobius"/>
    </source>
</evidence>
<dbReference type="AlphaFoldDB" id="A0A5N5M167"/>
<proteinExistence type="predicted"/>
<gene>
    <name evidence="2" type="ORF">DKX38_011332</name>
</gene>
<accession>A0A5N5M167</accession>
<dbReference type="EMBL" id="VDCV01000007">
    <property type="protein sequence ID" value="KAB5547926.1"/>
    <property type="molecule type" value="Genomic_DNA"/>
</dbReference>
<feature type="transmembrane region" description="Helical" evidence="1">
    <location>
        <begin position="62"/>
        <end position="80"/>
    </location>
</feature>
<keyword evidence="1" id="KW-0472">Membrane</keyword>
<keyword evidence="1" id="KW-1133">Transmembrane helix</keyword>
<evidence type="ECO:0000313" key="3">
    <source>
        <dbReference type="Proteomes" id="UP000326939"/>
    </source>
</evidence>
<feature type="transmembrane region" description="Helical" evidence="1">
    <location>
        <begin position="23"/>
        <end position="42"/>
    </location>
</feature>
<sequence length="122" mass="13831">MSNFDFCYRIVPCLADPARRSSLGLKAALVALHLVYAGILFLFDSDLIEKTKEEPWHVHCNISVAVCCSIDSILCYIVFFSRVNFVAIVMPLDKSALCYVLDAMRDVNEKKSLYRRSSMLSK</sequence>
<name>A0A5N5M167_9ROSI</name>